<dbReference type="Pfam" id="PF22996">
    <property type="entry name" value="C2H2-2nd_BIRD-IDD"/>
    <property type="match status" value="1"/>
</dbReference>
<evidence type="ECO:0000256" key="2">
    <source>
        <dbReference type="ARBA" id="ARBA00022737"/>
    </source>
</evidence>
<evidence type="ECO:0000313" key="11">
    <source>
        <dbReference type="EMBL" id="GKU92951.1"/>
    </source>
</evidence>
<evidence type="ECO:0000256" key="9">
    <source>
        <dbReference type="SAM" id="MobiDB-lite"/>
    </source>
</evidence>
<evidence type="ECO:0000256" key="4">
    <source>
        <dbReference type="ARBA" id="ARBA00022833"/>
    </source>
</evidence>
<dbReference type="GO" id="GO:0008270">
    <property type="term" value="F:zinc ion binding"/>
    <property type="evidence" value="ECO:0007669"/>
    <property type="project" value="UniProtKB-KW"/>
</dbReference>
<keyword evidence="12" id="KW-1185">Reference proteome</keyword>
<feature type="domain" description="C2H2-type" evidence="10">
    <location>
        <begin position="78"/>
        <end position="98"/>
    </location>
</feature>
<dbReference type="PANTHER" id="PTHR10593:SF122">
    <property type="entry name" value="OS02G0518500 PROTEIN"/>
    <property type="match status" value="1"/>
</dbReference>
<feature type="region of interest" description="Disordered" evidence="9">
    <location>
        <begin position="19"/>
        <end position="58"/>
    </location>
</feature>
<dbReference type="AlphaFoldDB" id="A0AAV5I0B6"/>
<evidence type="ECO:0000256" key="6">
    <source>
        <dbReference type="ARBA" id="ARBA00023125"/>
    </source>
</evidence>
<dbReference type="EMBL" id="BPVZ01000006">
    <property type="protein sequence ID" value="GKU92951.1"/>
    <property type="molecule type" value="Genomic_DNA"/>
</dbReference>
<evidence type="ECO:0000256" key="8">
    <source>
        <dbReference type="PROSITE-ProRule" id="PRU00042"/>
    </source>
</evidence>
<dbReference type="PROSITE" id="PS50157">
    <property type="entry name" value="ZINC_FINGER_C2H2_2"/>
    <property type="match status" value="1"/>
</dbReference>
<evidence type="ECO:0000259" key="10">
    <source>
        <dbReference type="PROSITE" id="PS50157"/>
    </source>
</evidence>
<evidence type="ECO:0000256" key="3">
    <source>
        <dbReference type="ARBA" id="ARBA00022771"/>
    </source>
</evidence>
<dbReference type="FunFam" id="3.30.160.60:FF:000554">
    <property type="entry name" value="protein indeterminate-domain 12-like"/>
    <property type="match status" value="1"/>
</dbReference>
<dbReference type="GO" id="GO:0003700">
    <property type="term" value="F:DNA-binding transcription factor activity"/>
    <property type="evidence" value="ECO:0007669"/>
    <property type="project" value="TreeGrafter"/>
</dbReference>
<comment type="caution">
    <text evidence="11">The sequence shown here is derived from an EMBL/GenBank/DDBJ whole genome shotgun (WGS) entry which is preliminary data.</text>
</comment>
<dbReference type="GO" id="GO:0003677">
    <property type="term" value="F:DNA binding"/>
    <property type="evidence" value="ECO:0007669"/>
    <property type="project" value="UniProtKB-KW"/>
</dbReference>
<gene>
    <name evidence="11" type="ORF">SLEP1_g6604</name>
</gene>
<sequence>MSNFARAFEEDEQFQSTIISQSSNDNPYPVESGGEGSTLTPTTSKKKRNHAGNPGKHCNPDAEVVVLSPRTLMATNRYVCEVCHRGFQNGQNLQLHRRGRNLPWKLKQRSNTQVKKRVYVCPEPNWVHHDLTRALDWKAHTKICGTREYRCHCGTIFARLMGDVNGDGIDDEGDDEIDNHLLRHPHHTSHDITPMGILMRELAFPQVEECCKIKSKSSSLSSMPGSDSFLNTNTNTNASMNLSTPMENIDNSQRPLSLSSPGVMTWSNLDPIFSQRMSMAPHMTIRSPYTSATALLQKAAEMGAKISDNTIAPIILRGFTGYSSSSINSAGSVQEGTSNMGPNVPSANSFIVGEQEAPMDTRPAPSVSQAAIFQSPRFVHSGNGSSGNLLGEVYLGGEGEKMTIDFLGVKPSDGNQSFGKKRSYDSNIVGLEYPNFHSY</sequence>
<accession>A0AAV5I0B6</accession>
<keyword evidence="3 8" id="KW-0863">Zinc-finger</keyword>
<dbReference type="PANTHER" id="PTHR10593">
    <property type="entry name" value="SERINE/THREONINE-PROTEIN KINASE RIO"/>
    <property type="match status" value="1"/>
</dbReference>
<dbReference type="InterPro" id="IPR031140">
    <property type="entry name" value="IDD1-16"/>
</dbReference>
<reference evidence="11 12" key="1">
    <citation type="journal article" date="2021" name="Commun. Biol.">
        <title>The genome of Shorea leprosula (Dipterocarpaceae) highlights the ecological relevance of drought in aseasonal tropical rainforests.</title>
        <authorList>
            <person name="Ng K.K.S."/>
            <person name="Kobayashi M.J."/>
            <person name="Fawcett J.A."/>
            <person name="Hatakeyama M."/>
            <person name="Paape T."/>
            <person name="Ng C.H."/>
            <person name="Ang C.C."/>
            <person name="Tnah L.H."/>
            <person name="Lee C.T."/>
            <person name="Nishiyama T."/>
            <person name="Sese J."/>
            <person name="O'Brien M.J."/>
            <person name="Copetti D."/>
            <person name="Mohd Noor M.I."/>
            <person name="Ong R.C."/>
            <person name="Putra M."/>
            <person name="Sireger I.Z."/>
            <person name="Indrioko S."/>
            <person name="Kosugi Y."/>
            <person name="Izuno A."/>
            <person name="Isagi Y."/>
            <person name="Lee S.L."/>
            <person name="Shimizu K.K."/>
        </authorList>
    </citation>
    <scope>NUCLEOTIDE SEQUENCE [LARGE SCALE GENOMIC DNA]</scope>
    <source>
        <strain evidence="11">214</strain>
    </source>
</reference>
<protein>
    <recommendedName>
        <fullName evidence="10">C2H2-type domain-containing protein</fullName>
    </recommendedName>
</protein>
<keyword evidence="4" id="KW-0862">Zinc</keyword>
<organism evidence="11 12">
    <name type="scientific">Rubroshorea leprosula</name>
    <dbReference type="NCBI Taxonomy" id="152421"/>
    <lineage>
        <taxon>Eukaryota</taxon>
        <taxon>Viridiplantae</taxon>
        <taxon>Streptophyta</taxon>
        <taxon>Embryophyta</taxon>
        <taxon>Tracheophyta</taxon>
        <taxon>Spermatophyta</taxon>
        <taxon>Magnoliopsida</taxon>
        <taxon>eudicotyledons</taxon>
        <taxon>Gunneridae</taxon>
        <taxon>Pentapetalae</taxon>
        <taxon>rosids</taxon>
        <taxon>malvids</taxon>
        <taxon>Malvales</taxon>
        <taxon>Dipterocarpaceae</taxon>
        <taxon>Rubroshorea</taxon>
    </lineage>
</organism>
<evidence type="ECO:0000313" key="12">
    <source>
        <dbReference type="Proteomes" id="UP001054252"/>
    </source>
</evidence>
<keyword evidence="6" id="KW-0238">DNA-binding</keyword>
<dbReference type="InterPro" id="IPR013087">
    <property type="entry name" value="Znf_C2H2_type"/>
</dbReference>
<proteinExistence type="predicted"/>
<evidence type="ECO:0000256" key="7">
    <source>
        <dbReference type="ARBA" id="ARBA00023163"/>
    </source>
</evidence>
<dbReference type="GO" id="GO:0005634">
    <property type="term" value="C:nucleus"/>
    <property type="evidence" value="ECO:0007669"/>
    <property type="project" value="TreeGrafter"/>
</dbReference>
<keyword evidence="2" id="KW-0677">Repeat</keyword>
<keyword evidence="1" id="KW-0479">Metal-binding</keyword>
<evidence type="ECO:0000256" key="1">
    <source>
        <dbReference type="ARBA" id="ARBA00022723"/>
    </source>
</evidence>
<dbReference type="Proteomes" id="UP001054252">
    <property type="component" value="Unassembled WGS sequence"/>
</dbReference>
<evidence type="ECO:0000256" key="5">
    <source>
        <dbReference type="ARBA" id="ARBA00023015"/>
    </source>
</evidence>
<keyword evidence="7" id="KW-0804">Transcription</keyword>
<dbReference type="InterPro" id="IPR055186">
    <property type="entry name" value="C2H2-2nd_BIRD-IDD"/>
</dbReference>
<keyword evidence="5" id="KW-0805">Transcription regulation</keyword>
<name>A0AAV5I0B6_9ROSI</name>